<name>A0A1N7K8D7_9RHOB</name>
<reference evidence="2" key="1">
    <citation type="submission" date="2017-01" db="EMBL/GenBank/DDBJ databases">
        <authorList>
            <person name="Varghese N."/>
            <person name="Submissions S."/>
        </authorList>
    </citation>
    <scope>NUCLEOTIDE SEQUENCE [LARGE SCALE GENOMIC DNA]</scope>
    <source>
        <strain evidence="2">DSM 19945</strain>
    </source>
</reference>
<gene>
    <name evidence="1" type="ORF">SAMN05421580_102288</name>
</gene>
<evidence type="ECO:0000313" key="2">
    <source>
        <dbReference type="Proteomes" id="UP000186221"/>
    </source>
</evidence>
<dbReference type="Proteomes" id="UP000186221">
    <property type="component" value="Unassembled WGS sequence"/>
</dbReference>
<dbReference type="EMBL" id="FTOG01000002">
    <property type="protein sequence ID" value="SIS57714.1"/>
    <property type="molecule type" value="Genomic_DNA"/>
</dbReference>
<keyword evidence="2" id="KW-1185">Reference proteome</keyword>
<dbReference type="RefSeq" id="WP_076483865.1">
    <property type="nucleotide sequence ID" value="NZ_FTOG01000002.1"/>
</dbReference>
<evidence type="ECO:0000313" key="1">
    <source>
        <dbReference type="EMBL" id="SIS57714.1"/>
    </source>
</evidence>
<protein>
    <submittedName>
        <fullName evidence="1">Uncharacterized protein</fullName>
    </submittedName>
</protein>
<organism evidence="1 2">
    <name type="scientific">Rhodobacter aestuarii</name>
    <dbReference type="NCBI Taxonomy" id="453582"/>
    <lineage>
        <taxon>Bacteria</taxon>
        <taxon>Pseudomonadati</taxon>
        <taxon>Pseudomonadota</taxon>
        <taxon>Alphaproteobacteria</taxon>
        <taxon>Rhodobacterales</taxon>
        <taxon>Rhodobacter group</taxon>
        <taxon>Rhodobacter</taxon>
    </lineage>
</organism>
<dbReference type="AlphaFoldDB" id="A0A1N7K8D7"/>
<sequence length="176" mass="19757">MQEITACQEICRDFSWLGAIPTILEGIVDVAPAAAIVWASWSYFNKVRLDRDADLRRLRQEVYGKYLFEVAEAEKEMFKVGGFDPAKPAMRFHEELTLIAPKPVLDASKEFIRTVFFIGLDFGMKKRAEGAELAELIEKEKASRATYATAHQKLLTAMRQDLLAGSSIPVALGDEE</sequence>
<proteinExistence type="predicted"/>
<dbReference type="STRING" id="453582.SAMN05421580_102288"/>
<dbReference type="OrthoDB" id="7874703at2"/>
<accession>A0A1N7K8D7</accession>